<dbReference type="SUPFAM" id="SSF103473">
    <property type="entry name" value="MFS general substrate transporter"/>
    <property type="match status" value="1"/>
</dbReference>
<dbReference type="GO" id="GO:0022857">
    <property type="term" value="F:transmembrane transporter activity"/>
    <property type="evidence" value="ECO:0007669"/>
    <property type="project" value="InterPro"/>
</dbReference>
<dbReference type="InterPro" id="IPR036259">
    <property type="entry name" value="MFS_trans_sf"/>
</dbReference>
<keyword evidence="2 4" id="KW-1133">Transmembrane helix</keyword>
<dbReference type="InterPro" id="IPR010645">
    <property type="entry name" value="MFS_4"/>
</dbReference>
<dbReference type="InterPro" id="IPR020846">
    <property type="entry name" value="MFS_dom"/>
</dbReference>
<feature type="transmembrane region" description="Helical" evidence="4">
    <location>
        <begin position="137"/>
        <end position="158"/>
    </location>
</feature>
<accession>A0A498CD77</accession>
<dbReference type="Proteomes" id="UP000275461">
    <property type="component" value="Unassembled WGS sequence"/>
</dbReference>
<evidence type="ECO:0000256" key="1">
    <source>
        <dbReference type="ARBA" id="ARBA00022692"/>
    </source>
</evidence>
<feature type="transmembrane region" description="Helical" evidence="4">
    <location>
        <begin position="213"/>
        <end position="231"/>
    </location>
</feature>
<name>A0A498CD77_9GAMM</name>
<feature type="transmembrane region" description="Helical" evidence="4">
    <location>
        <begin position="276"/>
        <end position="298"/>
    </location>
</feature>
<feature type="transmembrane region" description="Helical" evidence="4">
    <location>
        <begin position="164"/>
        <end position="185"/>
    </location>
</feature>
<dbReference type="Gene3D" id="1.20.1250.20">
    <property type="entry name" value="MFS general substrate transporter like domains"/>
    <property type="match status" value="2"/>
</dbReference>
<feature type="transmembrane region" description="Helical" evidence="4">
    <location>
        <begin position="304"/>
        <end position="326"/>
    </location>
</feature>
<keyword evidence="7" id="KW-1185">Reference proteome</keyword>
<gene>
    <name evidence="6" type="ORF">DFR31_0070</name>
</gene>
<dbReference type="EMBL" id="RCDA01000001">
    <property type="protein sequence ID" value="RLK50181.1"/>
    <property type="molecule type" value="Genomic_DNA"/>
</dbReference>
<dbReference type="PANTHER" id="PTHR23537">
    <property type="match status" value="1"/>
</dbReference>
<protein>
    <submittedName>
        <fullName evidence="6">Putative MFS family arabinose efflux permease</fullName>
    </submittedName>
</protein>
<keyword evidence="1 4" id="KW-0812">Transmembrane</keyword>
<feature type="transmembrane region" description="Helical" evidence="4">
    <location>
        <begin position="370"/>
        <end position="389"/>
    </location>
</feature>
<feature type="transmembrane region" description="Helical" evidence="4">
    <location>
        <begin position="104"/>
        <end position="125"/>
    </location>
</feature>
<feature type="domain" description="Major facilitator superfamily (MFS) profile" evidence="5">
    <location>
        <begin position="10"/>
        <end position="392"/>
    </location>
</feature>
<dbReference type="PANTHER" id="PTHR23537:SF1">
    <property type="entry name" value="SUGAR TRANSPORTER"/>
    <property type="match status" value="1"/>
</dbReference>
<sequence>MRLIPLPLLRLALAGLAATLVGVGLARFAYAPLITPMVEQGWFSATQTAWLGAANLLGYLIGALAGAPLARRFGPARVIRVNLILTTVALAACLWPWGFAWFALWRGVAGVGGAILMVVAVSEALSRTPAAQRPAVGAIIFSGIGIGVALSGIVLPGMADRHAAMGWAVLAGTALLATAISLRAWGRNRPGAHADPGQAKGHWRPGGQEGRTAILLLAACYCLVAVGYIPHTVFWVDYLAREVGMGLGQASAYWTLFGLGALMGALLAGSAARQHGFAPTLALTLGLMALATLLPSVWHFGPLLFASSLFIGATTPGMVVLVSGRLAELCPPGQQARLWGRLTAAFALAQGVAAWAHSALFGWANSYQPLLWLGGGALLLATLLAGYGLRRK</sequence>
<evidence type="ECO:0000256" key="3">
    <source>
        <dbReference type="ARBA" id="ARBA00023136"/>
    </source>
</evidence>
<organism evidence="6 7">
    <name type="scientific">Alkalispirillum mobile</name>
    <dbReference type="NCBI Taxonomy" id="85925"/>
    <lineage>
        <taxon>Bacteria</taxon>
        <taxon>Pseudomonadati</taxon>
        <taxon>Pseudomonadota</taxon>
        <taxon>Gammaproteobacteria</taxon>
        <taxon>Chromatiales</taxon>
        <taxon>Ectothiorhodospiraceae</taxon>
        <taxon>Alkalispirillum</taxon>
    </lineage>
</organism>
<feature type="transmembrane region" description="Helical" evidence="4">
    <location>
        <begin position="338"/>
        <end position="364"/>
    </location>
</feature>
<dbReference type="RefSeq" id="WP_121440689.1">
    <property type="nucleotide sequence ID" value="NZ_RCDA01000001.1"/>
</dbReference>
<dbReference type="OrthoDB" id="9797953at2"/>
<dbReference type="GO" id="GO:0005886">
    <property type="term" value="C:plasma membrane"/>
    <property type="evidence" value="ECO:0007669"/>
    <property type="project" value="TreeGrafter"/>
</dbReference>
<feature type="transmembrane region" description="Helical" evidence="4">
    <location>
        <begin position="50"/>
        <end position="69"/>
    </location>
</feature>
<dbReference type="AlphaFoldDB" id="A0A498CD77"/>
<keyword evidence="3 4" id="KW-0472">Membrane</keyword>
<feature type="transmembrane region" description="Helical" evidence="4">
    <location>
        <begin position="81"/>
        <end position="98"/>
    </location>
</feature>
<evidence type="ECO:0000313" key="6">
    <source>
        <dbReference type="EMBL" id="RLK50181.1"/>
    </source>
</evidence>
<feature type="transmembrane region" description="Helical" evidence="4">
    <location>
        <begin position="251"/>
        <end position="269"/>
    </location>
</feature>
<dbReference type="PROSITE" id="PS50850">
    <property type="entry name" value="MFS"/>
    <property type="match status" value="1"/>
</dbReference>
<evidence type="ECO:0000259" key="5">
    <source>
        <dbReference type="PROSITE" id="PS50850"/>
    </source>
</evidence>
<evidence type="ECO:0000313" key="7">
    <source>
        <dbReference type="Proteomes" id="UP000275461"/>
    </source>
</evidence>
<evidence type="ECO:0000256" key="2">
    <source>
        <dbReference type="ARBA" id="ARBA00022989"/>
    </source>
</evidence>
<comment type="caution">
    <text evidence="6">The sequence shown here is derived from an EMBL/GenBank/DDBJ whole genome shotgun (WGS) entry which is preliminary data.</text>
</comment>
<proteinExistence type="predicted"/>
<dbReference type="Pfam" id="PF06779">
    <property type="entry name" value="MFS_4"/>
    <property type="match status" value="1"/>
</dbReference>
<reference evidence="6 7" key="1">
    <citation type="submission" date="2018-10" db="EMBL/GenBank/DDBJ databases">
        <title>Genomic Encyclopedia of Type Strains, Phase IV (KMG-IV): sequencing the most valuable type-strain genomes for metagenomic binning, comparative biology and taxonomic classification.</title>
        <authorList>
            <person name="Goeker M."/>
        </authorList>
    </citation>
    <scope>NUCLEOTIDE SEQUENCE [LARGE SCALE GENOMIC DNA]</scope>
    <source>
        <strain evidence="6 7">DSM 12769</strain>
    </source>
</reference>
<evidence type="ECO:0000256" key="4">
    <source>
        <dbReference type="SAM" id="Phobius"/>
    </source>
</evidence>